<dbReference type="HOGENOM" id="CLU_2798025_0_0_1"/>
<dbReference type="EnsemblPlants" id="OB06G23040.1">
    <property type="protein sequence ID" value="OB06G23040.1"/>
    <property type="gene ID" value="OB06G23040"/>
</dbReference>
<sequence>MNPGNLLHTSFWRHTTQPPTNEPKLQITVYSPQILPNHAVLIQNHRQHTSLPQGLSHTVWQLVQAIQV</sequence>
<name>J3ME60_ORYBR</name>
<dbReference type="Gramene" id="OB06G23040.1">
    <property type="protein sequence ID" value="OB06G23040.1"/>
    <property type="gene ID" value="OB06G23040"/>
</dbReference>
<keyword evidence="3" id="KW-1185">Reference proteome</keyword>
<dbReference type="Proteomes" id="UP000006038">
    <property type="component" value="Chromosome 6"/>
</dbReference>
<proteinExistence type="predicted"/>
<protein>
    <submittedName>
        <fullName evidence="2">Uncharacterized protein</fullName>
    </submittedName>
</protein>
<evidence type="ECO:0000313" key="2">
    <source>
        <dbReference type="EnsemblPlants" id="OB06G23040.1"/>
    </source>
</evidence>
<evidence type="ECO:0000256" key="1">
    <source>
        <dbReference type="SAM" id="MobiDB-lite"/>
    </source>
</evidence>
<feature type="region of interest" description="Disordered" evidence="1">
    <location>
        <begin position="1"/>
        <end position="23"/>
    </location>
</feature>
<reference evidence="2" key="2">
    <citation type="submission" date="2013-04" db="UniProtKB">
        <authorList>
            <consortium name="EnsemblPlants"/>
        </authorList>
    </citation>
    <scope>IDENTIFICATION</scope>
</reference>
<evidence type="ECO:0000313" key="3">
    <source>
        <dbReference type="Proteomes" id="UP000006038"/>
    </source>
</evidence>
<dbReference type="AlphaFoldDB" id="J3ME60"/>
<organism evidence="2">
    <name type="scientific">Oryza brachyantha</name>
    <name type="common">malo sina</name>
    <dbReference type="NCBI Taxonomy" id="4533"/>
    <lineage>
        <taxon>Eukaryota</taxon>
        <taxon>Viridiplantae</taxon>
        <taxon>Streptophyta</taxon>
        <taxon>Embryophyta</taxon>
        <taxon>Tracheophyta</taxon>
        <taxon>Spermatophyta</taxon>
        <taxon>Magnoliopsida</taxon>
        <taxon>Liliopsida</taxon>
        <taxon>Poales</taxon>
        <taxon>Poaceae</taxon>
        <taxon>BOP clade</taxon>
        <taxon>Oryzoideae</taxon>
        <taxon>Oryzeae</taxon>
        <taxon>Oryzinae</taxon>
        <taxon>Oryza</taxon>
    </lineage>
</organism>
<accession>J3ME60</accession>
<reference evidence="2" key="1">
    <citation type="journal article" date="2013" name="Nat. Commun.">
        <title>Whole-genome sequencing of Oryza brachyantha reveals mechanisms underlying Oryza genome evolution.</title>
        <authorList>
            <person name="Chen J."/>
            <person name="Huang Q."/>
            <person name="Gao D."/>
            <person name="Wang J."/>
            <person name="Lang Y."/>
            <person name="Liu T."/>
            <person name="Li B."/>
            <person name="Bai Z."/>
            <person name="Luis Goicoechea J."/>
            <person name="Liang C."/>
            <person name="Chen C."/>
            <person name="Zhang W."/>
            <person name="Sun S."/>
            <person name="Liao Y."/>
            <person name="Zhang X."/>
            <person name="Yang L."/>
            <person name="Song C."/>
            <person name="Wang M."/>
            <person name="Shi J."/>
            <person name="Liu G."/>
            <person name="Liu J."/>
            <person name="Zhou H."/>
            <person name="Zhou W."/>
            <person name="Yu Q."/>
            <person name="An N."/>
            <person name="Chen Y."/>
            <person name="Cai Q."/>
            <person name="Wang B."/>
            <person name="Liu B."/>
            <person name="Min J."/>
            <person name="Huang Y."/>
            <person name="Wu H."/>
            <person name="Li Z."/>
            <person name="Zhang Y."/>
            <person name="Yin Y."/>
            <person name="Song W."/>
            <person name="Jiang J."/>
            <person name="Jackson S.A."/>
            <person name="Wing R.A."/>
            <person name="Wang J."/>
            <person name="Chen M."/>
        </authorList>
    </citation>
    <scope>NUCLEOTIDE SEQUENCE [LARGE SCALE GENOMIC DNA]</scope>
    <source>
        <strain evidence="2">cv. IRGC 101232</strain>
    </source>
</reference>